<dbReference type="SUPFAM" id="SSF144000">
    <property type="entry name" value="Oxysterol-binding protein-like"/>
    <property type="match status" value="1"/>
</dbReference>
<evidence type="ECO:0000313" key="12">
    <source>
        <dbReference type="Proteomes" id="UP001175271"/>
    </source>
</evidence>
<dbReference type="InterPro" id="IPR018494">
    <property type="entry name" value="Oxysterol-bd_CS"/>
</dbReference>
<feature type="compositionally biased region" description="Polar residues" evidence="9">
    <location>
        <begin position="337"/>
        <end position="356"/>
    </location>
</feature>
<gene>
    <name evidence="11" type="ORF">QR680_012401</name>
</gene>
<dbReference type="GO" id="GO:0005886">
    <property type="term" value="C:plasma membrane"/>
    <property type="evidence" value="ECO:0007669"/>
    <property type="project" value="TreeGrafter"/>
</dbReference>
<feature type="domain" description="PH" evidence="10">
    <location>
        <begin position="21"/>
        <end position="124"/>
    </location>
</feature>
<dbReference type="Gene3D" id="2.30.29.30">
    <property type="entry name" value="Pleckstrin-homology domain (PH domain)/Phosphotyrosine-binding domain (PTB)"/>
    <property type="match status" value="1"/>
</dbReference>
<dbReference type="Pfam" id="PF01237">
    <property type="entry name" value="Oxysterol_BP"/>
    <property type="match status" value="1"/>
</dbReference>
<evidence type="ECO:0000256" key="5">
    <source>
        <dbReference type="ARBA" id="ARBA00023121"/>
    </source>
</evidence>
<dbReference type="SUPFAM" id="SSF50729">
    <property type="entry name" value="PH domain-like"/>
    <property type="match status" value="1"/>
</dbReference>
<evidence type="ECO:0000256" key="6">
    <source>
        <dbReference type="RuleBase" id="RU003844"/>
    </source>
</evidence>
<dbReference type="Proteomes" id="UP001175271">
    <property type="component" value="Unassembled WGS sequence"/>
</dbReference>
<dbReference type="InterPro" id="IPR001849">
    <property type="entry name" value="PH_domain"/>
</dbReference>
<dbReference type="InterPro" id="IPR011993">
    <property type="entry name" value="PH-like_dom_sf"/>
</dbReference>
<keyword evidence="12" id="KW-1185">Reference proteome</keyword>
<evidence type="ECO:0000256" key="9">
    <source>
        <dbReference type="SAM" id="MobiDB-lite"/>
    </source>
</evidence>
<organism evidence="11 12">
    <name type="scientific">Steinernema hermaphroditum</name>
    <dbReference type="NCBI Taxonomy" id="289476"/>
    <lineage>
        <taxon>Eukaryota</taxon>
        <taxon>Metazoa</taxon>
        <taxon>Ecdysozoa</taxon>
        <taxon>Nematoda</taxon>
        <taxon>Chromadorea</taxon>
        <taxon>Rhabditida</taxon>
        <taxon>Tylenchina</taxon>
        <taxon>Panagrolaimomorpha</taxon>
        <taxon>Strongyloidoidea</taxon>
        <taxon>Steinernematidae</taxon>
        <taxon>Steinernema</taxon>
    </lineage>
</organism>
<dbReference type="FunFam" id="2.40.160.120:FF:000001">
    <property type="entry name" value="Oxysterol-binding protein"/>
    <property type="match status" value="1"/>
</dbReference>
<feature type="region of interest" description="Disordered" evidence="9">
    <location>
        <begin position="259"/>
        <end position="320"/>
    </location>
</feature>
<protein>
    <recommendedName>
        <fullName evidence="7">Oxysterol-binding protein</fullName>
    </recommendedName>
</protein>
<comment type="caution">
    <text evidence="11">The sequence shown here is derived from an EMBL/GenBank/DDBJ whole genome shotgun (WGS) entry which is preliminary data.</text>
</comment>
<dbReference type="Pfam" id="PF00169">
    <property type="entry name" value="PH"/>
    <property type="match status" value="1"/>
</dbReference>
<dbReference type="PROSITE" id="PS50003">
    <property type="entry name" value="PH_DOMAIN"/>
    <property type="match status" value="1"/>
</dbReference>
<feature type="coiled-coil region" evidence="8">
    <location>
        <begin position="230"/>
        <end position="257"/>
    </location>
</feature>
<dbReference type="Gene3D" id="2.40.160.120">
    <property type="match status" value="1"/>
</dbReference>
<name>A0AA39I476_9BILA</name>
<evidence type="ECO:0000256" key="7">
    <source>
        <dbReference type="RuleBase" id="RU003845"/>
    </source>
</evidence>
<evidence type="ECO:0000256" key="1">
    <source>
        <dbReference type="ARBA" id="ARBA00008842"/>
    </source>
</evidence>
<keyword evidence="5" id="KW-0446">Lipid-binding</keyword>
<sequence length="759" mass="86166">MRNPPGSAARGANGVAPTGGSLEMAGWLQKWTNYLKGYRQRWFVLDTSCYLSYYRFTNRLMCYRNQNEVGHSCRGSINLQEARIHTDSATHHIIVSGSSQTFHLKAQNELDRNAWLTALEYARHRAIKRADSDEDDDARTEGGIADHKEAITQSMQSITQKLDDLKKCEQLLSKQYAELGAMIEDMDSADRKKYAERINMFKVATSAMIQCSDEFTDVSERETRRLKRFLTYEREQRLQLQDQIEQLARQHSHLERAAFAGRSHSGSSQMAPPGLSGGDSDDEFHDANDDFGSSNKIGESADGKSGSSRQPSVCDSNNDDDAAYLTADLRTEASADNDLSNTDTSSNAVSLSTPTPTGARKRRTAVLPRPQVGLNLWSIMRNCIGKELSKIPMPVNFNEPLSVLQRITEDLEYSFLLDRAAEKVDTLEQMCYVAAYAVSSYSTTGSRTTKPFNPLLGETYECDRLDDLGWRSLTEQVSHHPPAAAHHAEGRNWAMHQDFSMKTVFRGKFLSVTPVGYTHVEIGKNHYSYQKITTTVHNIIVGKLWIDNHGEMLITNHTTGEKMTVKFHAYSYFSRDAPRRVSGMVKDCGGKVQWVMRGYWDSHLDIMKVTKRSSGSEDGEKSVVETSAPRRIWNVNPIYENSEKMYHFTKLAVELNEPEEGVAPTDSRVRPDQRLMEEGNWDEANKKKVELEDKQRAVRRRREAEAERAMQNGDAYQEYEPKWFHQKQDELTGSIIHVFNGDYWKKKEAGDWTGCPDIF</sequence>
<keyword evidence="3" id="KW-0597">Phosphoprotein</keyword>
<dbReference type="AlphaFoldDB" id="A0AA39I476"/>
<evidence type="ECO:0000313" key="11">
    <source>
        <dbReference type="EMBL" id="KAK0416293.1"/>
    </source>
</evidence>
<keyword evidence="2 7" id="KW-0813">Transport</keyword>
<keyword evidence="4 7" id="KW-0445">Lipid transport</keyword>
<accession>A0AA39I476</accession>
<dbReference type="PANTHER" id="PTHR10972">
    <property type="entry name" value="OXYSTEROL-BINDING PROTEIN-RELATED"/>
    <property type="match status" value="1"/>
</dbReference>
<dbReference type="InterPro" id="IPR037239">
    <property type="entry name" value="OSBP_sf"/>
</dbReference>
<proteinExistence type="inferred from homology"/>
<dbReference type="SMART" id="SM00233">
    <property type="entry name" value="PH"/>
    <property type="match status" value="1"/>
</dbReference>
<dbReference type="InterPro" id="IPR000648">
    <property type="entry name" value="Oxysterol-bd"/>
</dbReference>
<dbReference type="PROSITE" id="PS01013">
    <property type="entry name" value="OSBP"/>
    <property type="match status" value="1"/>
</dbReference>
<dbReference type="GO" id="GO:0097038">
    <property type="term" value="C:perinuclear endoplasmic reticulum"/>
    <property type="evidence" value="ECO:0007669"/>
    <property type="project" value="TreeGrafter"/>
</dbReference>
<feature type="compositionally biased region" description="Polar residues" evidence="9">
    <location>
        <begin position="305"/>
        <end position="316"/>
    </location>
</feature>
<evidence type="ECO:0000256" key="3">
    <source>
        <dbReference type="ARBA" id="ARBA00022553"/>
    </source>
</evidence>
<evidence type="ECO:0000256" key="4">
    <source>
        <dbReference type="ARBA" id="ARBA00023055"/>
    </source>
</evidence>
<comment type="similarity">
    <text evidence="1 6">Belongs to the OSBP family.</text>
</comment>
<dbReference type="PANTHER" id="PTHR10972:SF205">
    <property type="entry name" value="OXYSTEROL-BINDING PROTEIN 1"/>
    <property type="match status" value="1"/>
</dbReference>
<dbReference type="EMBL" id="JAUCMV010000002">
    <property type="protein sequence ID" value="KAK0416293.1"/>
    <property type="molecule type" value="Genomic_DNA"/>
</dbReference>
<feature type="region of interest" description="Disordered" evidence="9">
    <location>
        <begin position="334"/>
        <end position="364"/>
    </location>
</feature>
<evidence type="ECO:0000256" key="8">
    <source>
        <dbReference type="SAM" id="Coils"/>
    </source>
</evidence>
<evidence type="ECO:0000259" key="10">
    <source>
        <dbReference type="PROSITE" id="PS50003"/>
    </source>
</evidence>
<evidence type="ECO:0000256" key="2">
    <source>
        <dbReference type="ARBA" id="ARBA00022448"/>
    </source>
</evidence>
<reference evidence="11" key="1">
    <citation type="submission" date="2023-06" db="EMBL/GenBank/DDBJ databases">
        <title>Genomic analysis of the entomopathogenic nematode Steinernema hermaphroditum.</title>
        <authorList>
            <person name="Schwarz E.M."/>
            <person name="Heppert J.K."/>
            <person name="Baniya A."/>
            <person name="Schwartz H.T."/>
            <person name="Tan C.-H."/>
            <person name="Antoshechkin I."/>
            <person name="Sternberg P.W."/>
            <person name="Goodrich-Blair H."/>
            <person name="Dillman A.R."/>
        </authorList>
    </citation>
    <scope>NUCLEOTIDE SEQUENCE</scope>
    <source>
        <strain evidence="11">PS9179</strain>
        <tissue evidence="11">Whole animal</tissue>
    </source>
</reference>
<keyword evidence="8" id="KW-0175">Coiled coil</keyword>
<dbReference type="GO" id="GO:0005829">
    <property type="term" value="C:cytosol"/>
    <property type="evidence" value="ECO:0007669"/>
    <property type="project" value="TreeGrafter"/>
</dbReference>
<dbReference type="GO" id="GO:0120009">
    <property type="term" value="P:intermembrane lipid transfer"/>
    <property type="evidence" value="ECO:0007669"/>
    <property type="project" value="UniProtKB-ARBA"/>
</dbReference>
<dbReference type="GO" id="GO:0032934">
    <property type="term" value="F:sterol binding"/>
    <property type="evidence" value="ECO:0007669"/>
    <property type="project" value="TreeGrafter"/>
</dbReference>